<keyword evidence="2 6" id="KW-0812">Transmembrane</keyword>
<accession>A0A8H9C9S0</accession>
<evidence type="ECO:0008006" key="9">
    <source>
        <dbReference type="Google" id="ProtNLM"/>
    </source>
</evidence>
<evidence type="ECO:0000256" key="1">
    <source>
        <dbReference type="ARBA" id="ARBA00004370"/>
    </source>
</evidence>
<dbReference type="InterPro" id="IPR024461">
    <property type="entry name" value="CCDC90-like"/>
</dbReference>
<keyword evidence="5 6" id="KW-0472">Membrane</keyword>
<reference evidence="7" key="1">
    <citation type="submission" date="2020-11" db="EMBL/GenBank/DDBJ databases">
        <title>Complete genome sequence of a novel pathogenic Methylobacterium strain isolated from rice in Vietnam.</title>
        <authorList>
            <person name="Lai K."/>
            <person name="Okazaki S."/>
            <person name="Higashi K."/>
            <person name="Mori H."/>
            <person name="Toyoda A."/>
            <person name="Kurokawa K."/>
        </authorList>
    </citation>
    <scope>NUCLEOTIDE SEQUENCE</scope>
    <source>
        <strain evidence="7">VL1</strain>
    </source>
</reference>
<evidence type="ECO:0000256" key="2">
    <source>
        <dbReference type="ARBA" id="ARBA00022692"/>
    </source>
</evidence>
<dbReference type="Gene3D" id="6.10.250.2700">
    <property type="match status" value="1"/>
</dbReference>
<protein>
    <recommendedName>
        <fullName evidence="9">DUF1640 domain-containing protein</fullName>
    </recommendedName>
</protein>
<dbReference type="KEGG" id="mind:mvi_58270"/>
<proteinExistence type="predicted"/>
<evidence type="ECO:0000313" key="7">
    <source>
        <dbReference type="EMBL" id="BCM87366.1"/>
    </source>
</evidence>
<keyword evidence="4" id="KW-0175">Coiled coil</keyword>
<dbReference type="AlphaFoldDB" id="A0A8H9C9S0"/>
<dbReference type="EMBL" id="AP024145">
    <property type="protein sequence ID" value="BCM87366.1"/>
    <property type="molecule type" value="Genomic_DNA"/>
</dbReference>
<evidence type="ECO:0000256" key="6">
    <source>
        <dbReference type="SAM" id="Phobius"/>
    </source>
</evidence>
<evidence type="ECO:0000256" key="4">
    <source>
        <dbReference type="ARBA" id="ARBA00023054"/>
    </source>
</evidence>
<evidence type="ECO:0000313" key="8">
    <source>
        <dbReference type="Proteomes" id="UP000663508"/>
    </source>
</evidence>
<keyword evidence="3 6" id="KW-1133">Transmembrane helix</keyword>
<dbReference type="Pfam" id="PF07798">
    <property type="entry name" value="CCDC90-like"/>
    <property type="match status" value="1"/>
</dbReference>
<feature type="transmembrane region" description="Helical" evidence="6">
    <location>
        <begin position="159"/>
        <end position="181"/>
    </location>
</feature>
<evidence type="ECO:0000256" key="3">
    <source>
        <dbReference type="ARBA" id="ARBA00022989"/>
    </source>
</evidence>
<sequence>MTAVAFDTLKFARALRERAHLSAEQAEGLSEVFAEAVQGGLPTRADLQSLEGSAHAEFAAIRSEMAAFRVETRNEFAAVRSELKAEFAAIRSEVAAFKAETRNEFAAVRTEIAAFKLETRNEFAAVRSEMKTEFAAVRSEMKTEFAAVRADMKLLEQRMTIKLGAMLVALVGILLAAIRYMPAR</sequence>
<dbReference type="Gene3D" id="1.20.58.130">
    <property type="match status" value="1"/>
</dbReference>
<dbReference type="Proteomes" id="UP000663508">
    <property type="component" value="Chromosome"/>
</dbReference>
<organism evidence="7 8">
    <name type="scientific">Methylobacterium indicum</name>
    <dbReference type="NCBI Taxonomy" id="1775910"/>
    <lineage>
        <taxon>Bacteria</taxon>
        <taxon>Pseudomonadati</taxon>
        <taxon>Pseudomonadota</taxon>
        <taxon>Alphaproteobacteria</taxon>
        <taxon>Hyphomicrobiales</taxon>
        <taxon>Methylobacteriaceae</taxon>
        <taxon>Methylobacterium</taxon>
    </lineage>
</organism>
<comment type="subcellular location">
    <subcellularLocation>
        <location evidence="1">Membrane</location>
    </subcellularLocation>
</comment>
<evidence type="ECO:0000256" key="5">
    <source>
        <dbReference type="ARBA" id="ARBA00023136"/>
    </source>
</evidence>
<dbReference type="RefSeq" id="WP_207180508.1">
    <property type="nucleotide sequence ID" value="NZ_AP024145.1"/>
</dbReference>
<gene>
    <name evidence="7" type="ORF">mvi_58270</name>
</gene>
<name>A0A8H9C9S0_9HYPH</name>